<evidence type="ECO:0000313" key="2">
    <source>
        <dbReference type="EMBL" id="QJB01527.1"/>
    </source>
</evidence>
<evidence type="ECO:0000313" key="1">
    <source>
        <dbReference type="EMBL" id="QJA79406.1"/>
    </source>
</evidence>
<dbReference type="AlphaFoldDB" id="A0A6M3KC17"/>
<dbReference type="EMBL" id="MT143711">
    <property type="protein sequence ID" value="QJB01527.1"/>
    <property type="molecule type" value="Genomic_DNA"/>
</dbReference>
<dbReference type="EMBL" id="MT142380">
    <property type="protein sequence ID" value="QJA79406.1"/>
    <property type="molecule type" value="Genomic_DNA"/>
</dbReference>
<proteinExistence type="predicted"/>
<name>A0A6M3KC17_9ZZZZ</name>
<accession>A0A6M3KC17</accession>
<gene>
    <name evidence="1" type="ORF">MM415A00890_0004</name>
    <name evidence="2" type="ORF">MM415B12313_0004</name>
</gene>
<sequence length="74" mass="8507">MNKELQAFARSTLKDGLAQCNKGQQLLFKRMYFHKNLEADINDIVDAIPEDKLDWAMQQVQRSLPKVKQGGCIK</sequence>
<reference evidence="1" key="1">
    <citation type="submission" date="2020-03" db="EMBL/GenBank/DDBJ databases">
        <title>The deep terrestrial virosphere.</title>
        <authorList>
            <person name="Holmfeldt K."/>
            <person name="Nilsson E."/>
            <person name="Simone D."/>
            <person name="Lopez-Fernandez M."/>
            <person name="Wu X."/>
            <person name="de Brujin I."/>
            <person name="Lundin D."/>
            <person name="Andersson A."/>
            <person name="Bertilsson S."/>
            <person name="Dopson M."/>
        </authorList>
    </citation>
    <scope>NUCLEOTIDE SEQUENCE</scope>
    <source>
        <strain evidence="1">MM415A00890</strain>
        <strain evidence="2">MM415B12313</strain>
    </source>
</reference>
<protein>
    <submittedName>
        <fullName evidence="1">Uncharacterized protein</fullName>
    </submittedName>
</protein>
<organism evidence="1">
    <name type="scientific">viral metagenome</name>
    <dbReference type="NCBI Taxonomy" id="1070528"/>
    <lineage>
        <taxon>unclassified sequences</taxon>
        <taxon>metagenomes</taxon>
        <taxon>organismal metagenomes</taxon>
    </lineage>
</organism>